<comment type="similarity">
    <text evidence="7">Belongs to the DNA polymerase type-C family. PolC subfamily.</text>
</comment>
<evidence type="ECO:0000313" key="9">
    <source>
        <dbReference type="EMBL" id="HIU36402.1"/>
    </source>
</evidence>
<keyword evidence="7" id="KW-0378">Hydrolase</keyword>
<proteinExistence type="inferred from homology"/>
<dbReference type="InterPro" id="IPR003141">
    <property type="entry name" value="Pol/His_phosphatase_N"/>
</dbReference>
<evidence type="ECO:0000256" key="4">
    <source>
        <dbReference type="ARBA" id="ARBA00022839"/>
    </source>
</evidence>
<protein>
    <recommendedName>
        <fullName evidence="7">DNA polymerase III PolC-type</fullName>
        <shortName evidence="7">PolIII</shortName>
        <ecNumber evidence="7">2.7.7.7</ecNumber>
    </recommendedName>
</protein>
<keyword evidence="7" id="KW-0540">Nuclease</keyword>
<name>A0A9D1LF55_9FIRM</name>
<evidence type="ECO:0000256" key="7">
    <source>
        <dbReference type="HAMAP-Rule" id="MF_00356"/>
    </source>
</evidence>
<dbReference type="Gene3D" id="2.40.50.140">
    <property type="entry name" value="Nucleic acid-binding proteins"/>
    <property type="match status" value="1"/>
</dbReference>
<dbReference type="Proteomes" id="UP000824071">
    <property type="component" value="Unassembled WGS sequence"/>
</dbReference>
<keyword evidence="4 7" id="KW-0269">Exonuclease</keyword>
<dbReference type="EC" id="2.7.7.7" evidence="7"/>
<evidence type="ECO:0000313" key="10">
    <source>
        <dbReference type="Proteomes" id="UP000824071"/>
    </source>
</evidence>
<dbReference type="CDD" id="cd07435">
    <property type="entry name" value="PHP_PolIIIA_POLC"/>
    <property type="match status" value="1"/>
</dbReference>
<dbReference type="PANTHER" id="PTHR32294:SF5">
    <property type="entry name" value="DNA POLYMERASE III POLC-TYPE"/>
    <property type="match status" value="1"/>
</dbReference>
<evidence type="ECO:0000259" key="8">
    <source>
        <dbReference type="SMART" id="SM00481"/>
    </source>
</evidence>
<feature type="domain" description="Polymerase/histidinol phosphatase N-terminal" evidence="8">
    <location>
        <begin position="348"/>
        <end position="414"/>
    </location>
</feature>
<dbReference type="Gene3D" id="6.10.140.1510">
    <property type="match status" value="1"/>
</dbReference>
<dbReference type="InterPro" id="IPR040982">
    <property type="entry name" value="DNA_pol3_finger"/>
</dbReference>
<dbReference type="GO" id="GO:0005737">
    <property type="term" value="C:cytoplasm"/>
    <property type="evidence" value="ECO:0007669"/>
    <property type="project" value="UniProtKB-SubCell"/>
</dbReference>
<dbReference type="InterPro" id="IPR029460">
    <property type="entry name" value="DNAPol_HHH"/>
</dbReference>
<dbReference type="InterPro" id="IPR012340">
    <property type="entry name" value="NA-bd_OB-fold"/>
</dbReference>
<organism evidence="9 10">
    <name type="scientific">Candidatus Fimenecus excrementigallinarum</name>
    <dbReference type="NCBI Taxonomy" id="2840816"/>
    <lineage>
        <taxon>Bacteria</taxon>
        <taxon>Bacillati</taxon>
        <taxon>Bacillota</taxon>
        <taxon>Clostridia</taxon>
        <taxon>Candidatus Fimenecus</taxon>
    </lineage>
</organism>
<dbReference type="GO" id="GO:0008408">
    <property type="term" value="F:3'-5' exonuclease activity"/>
    <property type="evidence" value="ECO:0007669"/>
    <property type="project" value="UniProtKB-UniRule"/>
</dbReference>
<dbReference type="Gene3D" id="1.10.150.870">
    <property type="match status" value="1"/>
</dbReference>
<dbReference type="Gene3D" id="3.30.1900.20">
    <property type="match status" value="2"/>
</dbReference>
<keyword evidence="3 7" id="KW-0235">DNA replication</keyword>
<dbReference type="AlphaFoldDB" id="A0A9D1LF55"/>
<evidence type="ECO:0000256" key="3">
    <source>
        <dbReference type="ARBA" id="ARBA00022705"/>
    </source>
</evidence>
<comment type="function">
    <text evidence="7">Required for replicative DNA synthesis. This DNA polymerase also exhibits 3' to 5' exonuclease activity.</text>
</comment>
<dbReference type="InterPro" id="IPR006308">
    <property type="entry name" value="Pol_III_a_PolC-type_gram_pos"/>
</dbReference>
<dbReference type="Pfam" id="PF14579">
    <property type="entry name" value="HHH_6"/>
    <property type="match status" value="1"/>
</dbReference>
<reference evidence="9" key="2">
    <citation type="journal article" date="2021" name="PeerJ">
        <title>Extensive microbial diversity within the chicken gut microbiome revealed by metagenomics and culture.</title>
        <authorList>
            <person name="Gilroy R."/>
            <person name="Ravi A."/>
            <person name="Getino M."/>
            <person name="Pursley I."/>
            <person name="Horton D.L."/>
            <person name="Alikhan N.F."/>
            <person name="Baker D."/>
            <person name="Gharbi K."/>
            <person name="Hall N."/>
            <person name="Watson M."/>
            <person name="Adriaenssens E.M."/>
            <person name="Foster-Nyarko E."/>
            <person name="Jarju S."/>
            <person name="Secka A."/>
            <person name="Antonio M."/>
            <person name="Oren A."/>
            <person name="Chaudhuri R.R."/>
            <person name="La Ragione R."/>
            <person name="Hildebrand F."/>
            <person name="Pallen M.J."/>
        </authorList>
    </citation>
    <scope>NUCLEOTIDE SEQUENCE</scope>
    <source>
        <strain evidence="9">ChiGjej1B1-19959</strain>
    </source>
</reference>
<reference evidence="9" key="1">
    <citation type="submission" date="2020-10" db="EMBL/GenBank/DDBJ databases">
        <authorList>
            <person name="Gilroy R."/>
        </authorList>
    </citation>
    <scope>NUCLEOTIDE SEQUENCE</scope>
    <source>
        <strain evidence="9">ChiGjej1B1-19959</strain>
    </source>
</reference>
<keyword evidence="1 7" id="KW-0808">Transferase</keyword>
<dbReference type="InterPro" id="IPR004013">
    <property type="entry name" value="PHP_dom"/>
</dbReference>
<dbReference type="InterPro" id="IPR044923">
    <property type="entry name" value="PolC_middle_finger_sf"/>
</dbReference>
<dbReference type="NCBIfam" id="TIGR01405">
    <property type="entry name" value="polC_Gram_pos"/>
    <property type="match status" value="1"/>
</dbReference>
<dbReference type="InterPro" id="IPR011708">
    <property type="entry name" value="DNA_pol3_alpha_NTPase_dom"/>
</dbReference>
<keyword evidence="2 7" id="KW-0548">Nucleotidyltransferase</keyword>
<dbReference type="Pfam" id="PF02811">
    <property type="entry name" value="PHP"/>
    <property type="match status" value="1"/>
</dbReference>
<gene>
    <name evidence="7" type="primary">polC</name>
    <name evidence="9" type="ORF">IAC53_07360</name>
</gene>
<dbReference type="Gene3D" id="3.20.20.140">
    <property type="entry name" value="Metal-dependent hydrolases"/>
    <property type="match status" value="1"/>
</dbReference>
<evidence type="ECO:0000256" key="2">
    <source>
        <dbReference type="ARBA" id="ARBA00022695"/>
    </source>
</evidence>
<accession>A0A9D1LF55</accession>
<dbReference type="Pfam" id="PF07733">
    <property type="entry name" value="DNA_pol3_alpha"/>
    <property type="match status" value="2"/>
</dbReference>
<dbReference type="EMBL" id="DVMW01000041">
    <property type="protein sequence ID" value="HIU36402.1"/>
    <property type="molecule type" value="Genomic_DNA"/>
</dbReference>
<dbReference type="SUPFAM" id="SSF89550">
    <property type="entry name" value="PHP domain-like"/>
    <property type="match status" value="1"/>
</dbReference>
<dbReference type="GO" id="GO:0003887">
    <property type="term" value="F:DNA-directed DNA polymerase activity"/>
    <property type="evidence" value="ECO:0007669"/>
    <property type="project" value="UniProtKB-UniRule"/>
</dbReference>
<dbReference type="GO" id="GO:0006261">
    <property type="term" value="P:DNA-templated DNA replication"/>
    <property type="evidence" value="ECO:0007669"/>
    <property type="project" value="UniProtKB-UniRule"/>
</dbReference>
<dbReference type="HAMAP" id="MF_00356">
    <property type="entry name" value="DNApol_PolC"/>
    <property type="match status" value="1"/>
</dbReference>
<dbReference type="InterPro" id="IPR016195">
    <property type="entry name" value="Pol/histidinol_Pase-like"/>
</dbReference>
<evidence type="ECO:0000256" key="5">
    <source>
        <dbReference type="ARBA" id="ARBA00022932"/>
    </source>
</evidence>
<dbReference type="Gene3D" id="1.10.150.700">
    <property type="entry name" value="PolC, middle finger domain"/>
    <property type="match status" value="1"/>
</dbReference>
<evidence type="ECO:0000256" key="6">
    <source>
        <dbReference type="ARBA" id="ARBA00049244"/>
    </source>
</evidence>
<comment type="caution">
    <text evidence="9">The sequence shown here is derived from an EMBL/GenBank/DDBJ whole genome shotgun (WGS) entry which is preliminary data.</text>
</comment>
<comment type="catalytic activity">
    <reaction evidence="6 7">
        <text>DNA(n) + a 2'-deoxyribonucleoside 5'-triphosphate = DNA(n+1) + diphosphate</text>
        <dbReference type="Rhea" id="RHEA:22508"/>
        <dbReference type="Rhea" id="RHEA-COMP:17339"/>
        <dbReference type="Rhea" id="RHEA-COMP:17340"/>
        <dbReference type="ChEBI" id="CHEBI:33019"/>
        <dbReference type="ChEBI" id="CHEBI:61560"/>
        <dbReference type="ChEBI" id="CHEBI:173112"/>
        <dbReference type="EC" id="2.7.7.7"/>
    </reaction>
</comment>
<keyword evidence="7" id="KW-0963">Cytoplasm</keyword>
<dbReference type="Pfam" id="PF17657">
    <property type="entry name" value="DNA_pol3_finger"/>
    <property type="match status" value="1"/>
</dbReference>
<comment type="subcellular location">
    <subcellularLocation>
        <location evidence="7">Cytoplasm</location>
    </subcellularLocation>
</comment>
<dbReference type="GO" id="GO:0003677">
    <property type="term" value="F:DNA binding"/>
    <property type="evidence" value="ECO:0007669"/>
    <property type="project" value="UniProtKB-UniRule"/>
</dbReference>
<dbReference type="NCBIfam" id="NF001688">
    <property type="entry name" value="PRK00448.1"/>
    <property type="match status" value="1"/>
</dbReference>
<keyword evidence="5 7" id="KW-0239">DNA-directed DNA polymerase</keyword>
<dbReference type="InterPro" id="IPR004805">
    <property type="entry name" value="DnaE2/DnaE/PolC"/>
</dbReference>
<dbReference type="SMART" id="SM00481">
    <property type="entry name" value="POLIIIAc"/>
    <property type="match status" value="1"/>
</dbReference>
<sequence length="1277" mass="142320">MTRFFDLFPDCAGALEPYSAALADAQIEELKLDSAHRRLCVTVRFPQLVFTRTLREVAAHLAETLGADAQVELVPRFAPEALSAAYAPEFTAELKKRVAVANGFLDDAEWEISAGRIALTLHHGGRDILEQGQFAAALQKICEARFGVLPEVVLAQAQVDVAEALAGAQRDIDARDRAARAAAAKEQKYGKGAKVQKAEGPADKAPVEHIVREGIPYYLESVRPIFGNVIRSEPIPIADVELPETDREEVPATIWGRVFSFEERTSKKGKHKLIHFNMTDGGYSFPVSMIVKIEQSEALLGALKNGVYILAHGNVKYDNFQRDYILDPKAVSLTEKIEKEDRAPEKRVELHLHTNMSQMDGMTPAKTLVERAIRWGHRAVAITDHGCVQAFPEAASAAKGKIKIIYGVEAYFVDDLKEPDKDFKSLRSYHQILLAKNLTGLKNLYKLISLSNTKYFYKKPRTLKSELIKHREGLIVGSACEAGELYRAVLEGRPEAEILEIAQFYDYLEIQPTGNNRFMIEAHSDENSKNPERNREFDNITCEADIENINRQIIAIADRLGKPVVATCDVHFIDPADAKYREILMAAQGFADADHQAPLYFRTTEEMLAEFRYLGEETAREIVIENPNRIADMVETMPPFPEGTYQPSIPGSEEQLRKICWDKARDWYEFAGKVPEIVETRLNRELDSIIENGFAVLYIIAQKLVWDSEAHGYHVGSRGSVGSSFVATMAGISEVNPLAPHYRCPQCRYSEFYTHNEYGSGFDMPKKACPHCGTDMVRDGHEIPFETFLGFHGDKAPDIDLNFSGEYQGKAHRYTEELFGSANVFKAGTIATVAEKTAYGFVKNYLEERGLHVNRAEEQRLIDGCTGVKRTTGQHPGGMVVVPGNFDVYDFTPVQFPADDVESDMETTHFDFHSLHDTILKLDILGHDVPTLYKHLEDLTGVNVMDVDVCDPQIVRLCTSPEPLGVTAEEIDWPTGTLSIPEMGTSFVCQMLLEAQPKTFADLLQISGLSHGTDVWTGNAQDLIHNKVCTISEVIGTRDSIMTYLLHKGLEPSMAFNIMEKTRKGIVAKVGFPEGAEEAMRAHSVPDWYMESCRKIKYMFPKAHAAAYVIAALRLGWYKIYRPLEYYTAFLTVRGGDLDAEVIVQGHEAVRARLASLKAKIKDKTATAKEKDQYTAMQVVNEMMARGIELLGVDVYKSRATTYILEDGKIRLPFSALSGVGENAAYPLEAARSDGEGPFISVDDFARRAKAGNSLIELLDKCGAFGDMPKTAQISLF</sequence>
<evidence type="ECO:0000256" key="1">
    <source>
        <dbReference type="ARBA" id="ARBA00022679"/>
    </source>
</evidence>
<dbReference type="PANTHER" id="PTHR32294">
    <property type="entry name" value="DNA POLYMERASE III SUBUNIT ALPHA"/>
    <property type="match status" value="1"/>
</dbReference>